<feature type="binding site" description="axial binding residue" evidence="6">
    <location>
        <position position="512"/>
    </location>
    <ligand>
        <name>heme</name>
        <dbReference type="ChEBI" id="CHEBI:30413"/>
    </ligand>
    <ligandPart>
        <name>Fe</name>
        <dbReference type="ChEBI" id="CHEBI:18248"/>
    </ligandPart>
</feature>
<dbReference type="GO" id="GO:0005506">
    <property type="term" value="F:iron ion binding"/>
    <property type="evidence" value="ECO:0007669"/>
    <property type="project" value="InterPro"/>
</dbReference>
<dbReference type="HOGENOM" id="CLU_001570_14_2_1"/>
<reference evidence="9" key="1">
    <citation type="journal article" date="2014" name="Genome Announc.">
        <title>Draft genome sequence of the formaldehyde-resistant fungus Byssochlamys spectabilis No. 5 (anamorph Paecilomyces variotii No. 5) (NBRC109023).</title>
        <authorList>
            <person name="Oka T."/>
            <person name="Ekino K."/>
            <person name="Fukuda K."/>
            <person name="Nomura Y."/>
        </authorList>
    </citation>
    <scope>NUCLEOTIDE SEQUENCE [LARGE SCALE GENOMIC DNA]</scope>
    <source>
        <strain evidence="9">No. 5 / NBRC 109023</strain>
    </source>
</reference>
<keyword evidence="9" id="KW-1185">Reference proteome</keyword>
<evidence type="ECO:0000313" key="9">
    <source>
        <dbReference type="Proteomes" id="UP000018001"/>
    </source>
</evidence>
<dbReference type="InterPro" id="IPR050121">
    <property type="entry name" value="Cytochrome_P450_monoxygenase"/>
</dbReference>
<dbReference type="PRINTS" id="PR00465">
    <property type="entry name" value="EP450IV"/>
</dbReference>
<evidence type="ECO:0000256" key="4">
    <source>
        <dbReference type="ARBA" id="ARBA00023002"/>
    </source>
</evidence>
<dbReference type="Gene3D" id="1.10.630.10">
    <property type="entry name" value="Cytochrome P450"/>
    <property type="match status" value="1"/>
</dbReference>
<keyword evidence="3 6" id="KW-0479">Metal-binding</keyword>
<comment type="cofactor">
    <cofactor evidence="1 6">
        <name>heme</name>
        <dbReference type="ChEBI" id="CHEBI:30413"/>
    </cofactor>
</comment>
<comment type="similarity">
    <text evidence="2 7">Belongs to the cytochrome P450 family.</text>
</comment>
<dbReference type="OrthoDB" id="1470350at2759"/>
<evidence type="ECO:0000256" key="5">
    <source>
        <dbReference type="ARBA" id="ARBA00023004"/>
    </source>
</evidence>
<name>V5FML3_BYSSN</name>
<dbReference type="InParanoid" id="V5FML3"/>
<dbReference type="InterPro" id="IPR036396">
    <property type="entry name" value="Cyt_P450_sf"/>
</dbReference>
<sequence>MTTVISTRPDFPSGETDAVVVHHVDELLPDGVAINYHPAWYGTTEHARPSAEAHAMDHYSGLARIELEYTCSPYREDKSLKPVELSYQHSTPLITFAALVQSWEAGNLSALWVRSYDVRLQRNRKIYEWHQQYGDIIAIAPGQVSVSSLSCTREIYSIAGRHPKSAYFDHFSTYGCRCIFTTRGCREHRMMRKRTFQLYQPKSIYRPSIIEPIRTLASATIRQMCARMGAHQKEVTVNVLTYCNRFSFDNSTRLALGARHSSHAMKGSPLDTWMLDGWEESELWDNLAANVPLLHSAVKHLWRRFSGDANFLSNDERLQQWTTEQLDLALHEPHTVTKDSLLGWLLEAKSEDGARLSRSEIAEEIIDNILAAQATVTLALTFSLWDLACNSQWQEMLREELRRLPAGEDGFPTFESVIAAPILDSCTRESSRIHPLSSGHAERVVPIKKLYDGVMLPAGVTISASTLALHHSATAFEDPYSYRPGRWLQAEAAQRSLMEKHHMPFGYGARFCLGATFALVQIKMLVAFIVLRLELRPDPSSPTDHHSMDQLDTQNALPRGLRCDLSIREIDLLSQG</sequence>
<keyword evidence="6 7" id="KW-0349">Heme</keyword>
<dbReference type="InterPro" id="IPR002403">
    <property type="entry name" value="Cyt_P450_E_grp-IV"/>
</dbReference>
<comment type="caution">
    <text evidence="8">The sequence shown here is derived from an EMBL/GenBank/DDBJ whole genome shotgun (WGS) entry which is preliminary data.</text>
</comment>
<dbReference type="PANTHER" id="PTHR24305">
    <property type="entry name" value="CYTOCHROME P450"/>
    <property type="match status" value="1"/>
</dbReference>
<dbReference type="GO" id="GO:0016705">
    <property type="term" value="F:oxidoreductase activity, acting on paired donors, with incorporation or reduction of molecular oxygen"/>
    <property type="evidence" value="ECO:0007669"/>
    <property type="project" value="InterPro"/>
</dbReference>
<dbReference type="InterPro" id="IPR017972">
    <property type="entry name" value="Cyt_P450_CS"/>
</dbReference>
<evidence type="ECO:0000256" key="1">
    <source>
        <dbReference type="ARBA" id="ARBA00001971"/>
    </source>
</evidence>
<dbReference type="Proteomes" id="UP000018001">
    <property type="component" value="Unassembled WGS sequence"/>
</dbReference>
<organism evidence="8 9">
    <name type="scientific">Byssochlamys spectabilis (strain No. 5 / NBRC 109023)</name>
    <name type="common">Paecilomyces variotii</name>
    <dbReference type="NCBI Taxonomy" id="1356009"/>
    <lineage>
        <taxon>Eukaryota</taxon>
        <taxon>Fungi</taxon>
        <taxon>Dikarya</taxon>
        <taxon>Ascomycota</taxon>
        <taxon>Pezizomycotina</taxon>
        <taxon>Eurotiomycetes</taxon>
        <taxon>Eurotiomycetidae</taxon>
        <taxon>Eurotiales</taxon>
        <taxon>Thermoascaceae</taxon>
        <taxon>Paecilomyces</taxon>
    </lineage>
</organism>
<dbReference type="GO" id="GO:0004497">
    <property type="term" value="F:monooxygenase activity"/>
    <property type="evidence" value="ECO:0007669"/>
    <property type="project" value="UniProtKB-KW"/>
</dbReference>
<dbReference type="AlphaFoldDB" id="V5FML3"/>
<keyword evidence="7" id="KW-0503">Monooxygenase</keyword>
<dbReference type="PROSITE" id="PS00086">
    <property type="entry name" value="CYTOCHROME_P450"/>
    <property type="match status" value="1"/>
</dbReference>
<dbReference type="Pfam" id="PF00067">
    <property type="entry name" value="p450"/>
    <property type="match status" value="1"/>
</dbReference>
<dbReference type="EMBL" id="BAUL01000046">
    <property type="protein sequence ID" value="GAD93148.1"/>
    <property type="molecule type" value="Genomic_DNA"/>
</dbReference>
<dbReference type="PRINTS" id="PR00385">
    <property type="entry name" value="P450"/>
</dbReference>
<dbReference type="PANTHER" id="PTHR24305:SF166">
    <property type="entry name" value="CYTOCHROME P450 12A4, MITOCHONDRIAL-RELATED"/>
    <property type="match status" value="1"/>
</dbReference>
<evidence type="ECO:0000256" key="6">
    <source>
        <dbReference type="PIRSR" id="PIRSR602403-1"/>
    </source>
</evidence>
<protein>
    <recommendedName>
        <fullName evidence="10">Cytochrome P450</fullName>
    </recommendedName>
</protein>
<gene>
    <name evidence="8" type="ORF">PVAR5_1753</name>
</gene>
<evidence type="ECO:0000256" key="3">
    <source>
        <dbReference type="ARBA" id="ARBA00022723"/>
    </source>
</evidence>
<dbReference type="eggNOG" id="KOG0157">
    <property type="taxonomic scope" value="Eukaryota"/>
</dbReference>
<evidence type="ECO:0000313" key="8">
    <source>
        <dbReference type="EMBL" id="GAD93148.1"/>
    </source>
</evidence>
<dbReference type="SUPFAM" id="SSF48264">
    <property type="entry name" value="Cytochrome P450"/>
    <property type="match status" value="1"/>
</dbReference>
<keyword evidence="4 7" id="KW-0560">Oxidoreductase</keyword>
<evidence type="ECO:0000256" key="2">
    <source>
        <dbReference type="ARBA" id="ARBA00010617"/>
    </source>
</evidence>
<proteinExistence type="inferred from homology"/>
<keyword evidence="5 6" id="KW-0408">Iron</keyword>
<dbReference type="InterPro" id="IPR001128">
    <property type="entry name" value="Cyt_P450"/>
</dbReference>
<evidence type="ECO:0008006" key="10">
    <source>
        <dbReference type="Google" id="ProtNLM"/>
    </source>
</evidence>
<dbReference type="GO" id="GO:0020037">
    <property type="term" value="F:heme binding"/>
    <property type="evidence" value="ECO:0007669"/>
    <property type="project" value="InterPro"/>
</dbReference>
<evidence type="ECO:0000256" key="7">
    <source>
        <dbReference type="RuleBase" id="RU000461"/>
    </source>
</evidence>
<accession>V5FML3</accession>